<reference evidence="4 5" key="1">
    <citation type="submission" date="2015-12" db="EMBL/GenBank/DDBJ databases">
        <title>Haloprofundus marisrubri gen. nov., sp. nov., an extremely halophilic archaeon isolated from the Discovery deep brine-seawater interface in the Red Sea.</title>
        <authorList>
            <person name="Zhang G."/>
            <person name="Stingl U."/>
            <person name="Rashid M."/>
        </authorList>
    </citation>
    <scope>NUCLEOTIDE SEQUENCE [LARGE SCALE GENOMIC DNA]</scope>
    <source>
        <strain evidence="4 5">SB9</strain>
    </source>
</reference>
<protein>
    <recommendedName>
        <fullName evidence="6">TrmB family transcriptional regulator</fullName>
    </recommendedName>
</protein>
<dbReference type="PANTHER" id="PTHR34293:SF1">
    <property type="entry name" value="HTH-TYPE TRANSCRIPTIONAL REGULATOR TRMBL2"/>
    <property type="match status" value="1"/>
</dbReference>
<dbReference type="InterPro" id="IPR021586">
    <property type="entry name" value="Tscrpt_reg_TrmB_C"/>
</dbReference>
<dbReference type="CDD" id="cd09124">
    <property type="entry name" value="PLDc_like_TrmB_middle"/>
    <property type="match status" value="1"/>
</dbReference>
<dbReference type="AlphaFoldDB" id="A0A0W1R7H4"/>
<name>A0A0W1R7H4_9EURY</name>
<dbReference type="SUPFAM" id="SSF46785">
    <property type="entry name" value="Winged helix' DNA-binding domain"/>
    <property type="match status" value="1"/>
</dbReference>
<dbReference type="CDD" id="cd00090">
    <property type="entry name" value="HTH_ARSR"/>
    <property type="match status" value="1"/>
</dbReference>
<evidence type="ECO:0000259" key="3">
    <source>
        <dbReference type="Pfam" id="PF11495"/>
    </source>
</evidence>
<dbReference type="InterPro" id="IPR036390">
    <property type="entry name" value="WH_DNA-bd_sf"/>
</dbReference>
<feature type="domain" description="Transcription regulator TrmB N-terminal" evidence="2">
    <location>
        <begin position="10"/>
        <end position="67"/>
    </location>
</feature>
<organism evidence="4 5">
    <name type="scientific">Haloprofundus marisrubri</name>
    <dbReference type="NCBI Taxonomy" id="1514971"/>
    <lineage>
        <taxon>Archaea</taxon>
        <taxon>Methanobacteriati</taxon>
        <taxon>Methanobacteriota</taxon>
        <taxon>Stenosarchaea group</taxon>
        <taxon>Halobacteria</taxon>
        <taxon>Halobacteriales</taxon>
        <taxon>Haloferacaceae</taxon>
        <taxon>Haloprofundus</taxon>
    </lineage>
</organism>
<dbReference type="InterPro" id="IPR002831">
    <property type="entry name" value="Tscrpt_reg_TrmB_N"/>
</dbReference>
<evidence type="ECO:0000259" key="2">
    <source>
        <dbReference type="Pfam" id="PF01978"/>
    </source>
</evidence>
<evidence type="ECO:0000256" key="1">
    <source>
        <dbReference type="ARBA" id="ARBA00007287"/>
    </source>
</evidence>
<dbReference type="STRING" id="1514971.AUR64_14750"/>
<proteinExistence type="inferred from homology"/>
<gene>
    <name evidence="4" type="ORF">AUR64_14750</name>
</gene>
<dbReference type="PANTHER" id="PTHR34293">
    <property type="entry name" value="HTH-TYPE TRANSCRIPTIONAL REGULATOR TRMBL2"/>
    <property type="match status" value="1"/>
</dbReference>
<dbReference type="SUPFAM" id="SSF159071">
    <property type="entry name" value="TrmB C-terminal domain-like"/>
    <property type="match status" value="1"/>
</dbReference>
<comment type="caution">
    <text evidence="4">The sequence shown here is derived from an EMBL/GenBank/DDBJ whole genome shotgun (WGS) entry which is preliminary data.</text>
</comment>
<dbReference type="Gene3D" id="1.10.10.10">
    <property type="entry name" value="Winged helix-like DNA-binding domain superfamily/Winged helix DNA-binding domain"/>
    <property type="match status" value="1"/>
</dbReference>
<dbReference type="Proteomes" id="UP000054387">
    <property type="component" value="Unassembled WGS sequence"/>
</dbReference>
<keyword evidence="5" id="KW-1185">Reference proteome</keyword>
<sequence>MDTDQLRATLERTGLTQYEAEAYIATVELGSAPATEIADACGVPQARIYDVLRNLESEGYIETYQQGSLHARAHDPAAVVDDLQAYAETVTSAATEIRERWERPTVENHRVSVLKPLSSIFDRAREALEDAENELQATLTPAQFELFRPALSAAVDRGVVVKLTLTPEASGGADDIDIDSFDFAGVATEVRHRTLPTPFLVLADRTHVCFAPEAPLHPNHEYGVLVNDYSLSRIFDAHFQTAFWETWEPVYSARDGTLPATYTNIRECIDDIYDEFQAGRDVTLTVFGQSRTGREKRELTGRVVDVNYVASDGDAGPLLSSFVEAATLELDTGEEVVSVGGWGALVEDIEGQRFIVERIE</sequence>
<dbReference type="Pfam" id="PF11495">
    <property type="entry name" value="Regulator_TrmB"/>
    <property type="match status" value="1"/>
</dbReference>
<dbReference type="Pfam" id="PF01978">
    <property type="entry name" value="TrmB"/>
    <property type="match status" value="1"/>
</dbReference>
<dbReference type="InterPro" id="IPR051797">
    <property type="entry name" value="TrmB-like"/>
</dbReference>
<evidence type="ECO:0000313" key="5">
    <source>
        <dbReference type="Proteomes" id="UP000054387"/>
    </source>
</evidence>
<comment type="similarity">
    <text evidence="1">Belongs to the transcriptional regulator TrmB family.</text>
</comment>
<accession>A0A0W1R7H4</accession>
<feature type="domain" description="Transcription regulator TrmB C-terminal" evidence="3">
    <location>
        <begin position="111"/>
        <end position="358"/>
    </location>
</feature>
<dbReference type="OrthoDB" id="96194at2157"/>
<dbReference type="EMBL" id="LOPU01000029">
    <property type="protein sequence ID" value="KTG09058.1"/>
    <property type="molecule type" value="Genomic_DNA"/>
</dbReference>
<dbReference type="RefSeq" id="WP_058582211.1">
    <property type="nucleotide sequence ID" value="NZ_LOPU01000029.1"/>
</dbReference>
<dbReference type="InterPro" id="IPR036388">
    <property type="entry name" value="WH-like_DNA-bd_sf"/>
</dbReference>
<evidence type="ECO:0000313" key="4">
    <source>
        <dbReference type="EMBL" id="KTG09058.1"/>
    </source>
</evidence>
<dbReference type="InterPro" id="IPR011991">
    <property type="entry name" value="ArsR-like_HTH"/>
</dbReference>
<evidence type="ECO:0008006" key="6">
    <source>
        <dbReference type="Google" id="ProtNLM"/>
    </source>
</evidence>